<keyword evidence="3" id="KW-1185">Reference proteome</keyword>
<organism evidence="2 3">
    <name type="scientific">Lasiosphaeria miniovina</name>
    <dbReference type="NCBI Taxonomy" id="1954250"/>
    <lineage>
        <taxon>Eukaryota</taxon>
        <taxon>Fungi</taxon>
        <taxon>Dikarya</taxon>
        <taxon>Ascomycota</taxon>
        <taxon>Pezizomycotina</taxon>
        <taxon>Sordariomycetes</taxon>
        <taxon>Sordariomycetidae</taxon>
        <taxon>Sordariales</taxon>
        <taxon>Lasiosphaeriaceae</taxon>
        <taxon>Lasiosphaeria</taxon>
    </lineage>
</organism>
<dbReference type="GeneID" id="85317265"/>
<proteinExistence type="predicted"/>
<accession>A0AA40AWE2</accession>
<feature type="region of interest" description="Disordered" evidence="1">
    <location>
        <begin position="85"/>
        <end position="105"/>
    </location>
</feature>
<evidence type="ECO:0000256" key="1">
    <source>
        <dbReference type="SAM" id="MobiDB-lite"/>
    </source>
</evidence>
<evidence type="ECO:0000313" key="3">
    <source>
        <dbReference type="Proteomes" id="UP001172101"/>
    </source>
</evidence>
<reference evidence="2" key="1">
    <citation type="submission" date="2023-06" db="EMBL/GenBank/DDBJ databases">
        <title>Genome-scale phylogeny and comparative genomics of the fungal order Sordariales.</title>
        <authorList>
            <consortium name="Lawrence Berkeley National Laboratory"/>
            <person name="Hensen N."/>
            <person name="Bonometti L."/>
            <person name="Westerberg I."/>
            <person name="Brannstrom I.O."/>
            <person name="Guillou S."/>
            <person name="Cros-Aarteil S."/>
            <person name="Calhoun S."/>
            <person name="Haridas S."/>
            <person name="Kuo A."/>
            <person name="Mondo S."/>
            <person name="Pangilinan J."/>
            <person name="Riley R."/>
            <person name="LaButti K."/>
            <person name="Andreopoulos B."/>
            <person name="Lipzen A."/>
            <person name="Chen C."/>
            <person name="Yanf M."/>
            <person name="Daum C."/>
            <person name="Ng V."/>
            <person name="Clum A."/>
            <person name="Steindorff A."/>
            <person name="Ohm R."/>
            <person name="Martin F."/>
            <person name="Silar P."/>
            <person name="Natvig D."/>
            <person name="Lalanne C."/>
            <person name="Gautier V."/>
            <person name="Ament-velasquez S.L."/>
            <person name="Kruys A."/>
            <person name="Hutchinson M.I."/>
            <person name="Powell A.J."/>
            <person name="Barry K."/>
            <person name="Miller A.N."/>
            <person name="Grigoriev I.V."/>
            <person name="Debuchy R."/>
            <person name="Gladieux P."/>
            <person name="Thoren M.H."/>
            <person name="Johannesson H."/>
        </authorList>
    </citation>
    <scope>NUCLEOTIDE SEQUENCE</scope>
    <source>
        <strain evidence="2">SMH2392-1A</strain>
    </source>
</reference>
<dbReference type="EMBL" id="JAUIRO010000003">
    <property type="protein sequence ID" value="KAK0723166.1"/>
    <property type="molecule type" value="Genomic_DNA"/>
</dbReference>
<sequence length="129" mass="14190">MEKRGPTIHSRSFAIMLGGPIWPCHGQHNTRRPPVVSPLDLIVHRANGACLLVLESSPKSRERSRLAAHSFIHTQGQAPKALEVQAAAQPVGPRATHPSPDHRNTGVLMTRRLFTLLDLVELPGLRHDT</sequence>
<name>A0AA40AWE2_9PEZI</name>
<protein>
    <submittedName>
        <fullName evidence="2">Uncharacterized protein</fullName>
    </submittedName>
</protein>
<gene>
    <name evidence="2" type="ORF">B0T26DRAFT_253466</name>
</gene>
<dbReference type="Proteomes" id="UP001172101">
    <property type="component" value="Unassembled WGS sequence"/>
</dbReference>
<comment type="caution">
    <text evidence="2">The sequence shown here is derived from an EMBL/GenBank/DDBJ whole genome shotgun (WGS) entry which is preliminary data.</text>
</comment>
<dbReference type="AlphaFoldDB" id="A0AA40AWE2"/>
<evidence type="ECO:0000313" key="2">
    <source>
        <dbReference type="EMBL" id="KAK0723166.1"/>
    </source>
</evidence>
<dbReference type="RefSeq" id="XP_060299090.1">
    <property type="nucleotide sequence ID" value="XM_060433995.1"/>
</dbReference>